<evidence type="ECO:0000313" key="1">
    <source>
        <dbReference type="EMBL" id="QJA95110.1"/>
    </source>
</evidence>
<reference evidence="1" key="1">
    <citation type="submission" date="2020-03" db="EMBL/GenBank/DDBJ databases">
        <title>The deep terrestrial virosphere.</title>
        <authorList>
            <person name="Holmfeldt K."/>
            <person name="Nilsson E."/>
            <person name="Simone D."/>
            <person name="Lopez-Fernandez M."/>
            <person name="Wu X."/>
            <person name="de Brujin I."/>
            <person name="Lundin D."/>
            <person name="Andersson A."/>
            <person name="Bertilsson S."/>
            <person name="Dopson M."/>
        </authorList>
    </citation>
    <scope>NUCLEOTIDE SEQUENCE</scope>
    <source>
        <strain evidence="1">MM415B03651</strain>
    </source>
</reference>
<organism evidence="1">
    <name type="scientific">viral metagenome</name>
    <dbReference type="NCBI Taxonomy" id="1070528"/>
    <lineage>
        <taxon>unclassified sequences</taxon>
        <taxon>metagenomes</taxon>
        <taxon>organismal metagenomes</taxon>
    </lineage>
</organism>
<sequence>MDEHTPEPWAWDSRGDKTWDVQIGVAVGKDEKQCSGFIKENDDVCYIQGIAEMTGMDHIANAHRIVAAVNACKGIPTEALEAGVVADLLAACKAAMYPGDKTVREVQKQLRDAIAKARGTLDNLANIAYTGYTIN</sequence>
<gene>
    <name evidence="1" type="ORF">MM415B03651_0003</name>
</gene>
<name>A0A6M3LJR2_9ZZZZ</name>
<dbReference type="EMBL" id="MT143287">
    <property type="protein sequence ID" value="QJA95110.1"/>
    <property type="molecule type" value="Genomic_DNA"/>
</dbReference>
<protein>
    <submittedName>
        <fullName evidence="1">Uncharacterized protein</fullName>
    </submittedName>
</protein>
<dbReference type="AlphaFoldDB" id="A0A6M3LJR2"/>
<proteinExistence type="predicted"/>
<accession>A0A6M3LJR2</accession>